<gene>
    <name evidence="1" type="ORF">CLF_107025</name>
</gene>
<evidence type="ECO:0000313" key="2">
    <source>
        <dbReference type="Proteomes" id="UP000008909"/>
    </source>
</evidence>
<protein>
    <submittedName>
        <fullName evidence="1">Putative eggshell protein</fullName>
    </submittedName>
</protein>
<keyword evidence="2" id="KW-1185">Reference proteome</keyword>
<accession>G7YQB7</accession>
<dbReference type="Pfam" id="PF08034">
    <property type="entry name" value="TES"/>
    <property type="match status" value="1"/>
</dbReference>
<reference evidence="1" key="1">
    <citation type="journal article" date="2011" name="Genome Biol.">
        <title>The draft genome of the carcinogenic human liver fluke Clonorchis sinensis.</title>
        <authorList>
            <person name="Wang X."/>
            <person name="Chen W."/>
            <person name="Huang Y."/>
            <person name="Sun J."/>
            <person name="Men J."/>
            <person name="Liu H."/>
            <person name="Luo F."/>
            <person name="Guo L."/>
            <person name="Lv X."/>
            <person name="Deng C."/>
            <person name="Zhou C."/>
            <person name="Fan Y."/>
            <person name="Li X."/>
            <person name="Huang L."/>
            <person name="Hu Y."/>
            <person name="Liang C."/>
            <person name="Hu X."/>
            <person name="Xu J."/>
            <person name="Yu X."/>
        </authorList>
    </citation>
    <scope>NUCLEOTIDE SEQUENCE [LARGE SCALE GENOMIC DNA]</scope>
    <source>
        <strain evidence="1">Henan</strain>
    </source>
</reference>
<name>G7YQB7_CLOSI</name>
<reference key="2">
    <citation type="submission" date="2011-10" db="EMBL/GenBank/DDBJ databases">
        <title>The genome and transcriptome sequence of Clonorchis sinensis provide insights into the carcinogenic liver fluke.</title>
        <authorList>
            <person name="Wang X."/>
            <person name="Huang Y."/>
            <person name="Chen W."/>
            <person name="Liu H."/>
            <person name="Guo L."/>
            <person name="Chen Y."/>
            <person name="Luo F."/>
            <person name="Zhou W."/>
            <person name="Sun J."/>
            <person name="Mao Q."/>
            <person name="Liang P."/>
            <person name="Zhou C."/>
            <person name="Tian Y."/>
            <person name="Men J."/>
            <person name="Lv X."/>
            <person name="Huang L."/>
            <person name="Zhou J."/>
            <person name="Hu Y."/>
            <person name="Li R."/>
            <person name="Zhang F."/>
            <person name="Lei H."/>
            <person name="Li X."/>
            <person name="Hu X."/>
            <person name="Liang C."/>
            <person name="Xu J."/>
            <person name="Wu Z."/>
            <person name="Yu X."/>
        </authorList>
    </citation>
    <scope>NUCLEOTIDE SEQUENCE</scope>
    <source>
        <strain>Henan</strain>
    </source>
</reference>
<evidence type="ECO:0000313" key="1">
    <source>
        <dbReference type="EMBL" id="GAA33107.2"/>
    </source>
</evidence>
<dbReference type="EMBL" id="DF143969">
    <property type="protein sequence ID" value="GAA33107.2"/>
    <property type="molecule type" value="Genomic_DNA"/>
</dbReference>
<sequence>MHIGVIYFQTVSTQCLRFVKFLARKQRVNIAPNYWNLTVKITVHLTQPKRIVLRTQPFSVSISLTSGYKRGYNFGLEDGRVATGRFYRGGYGDATGGEVSGYDYDLEGDLSASGSSAHAGRFGKQRHEEDDGFYTQGGSFYVSGKARRDDGYGITAGLKAKGNFYGTGTEGEGSQYEHVTTFRRGGGHDTKGKKKHYNEYDSYGQAKKYGDKKVANNFDLRGILKAKGKFDGYGKSDVSSEFEKYGKLGYSGSSKGYGGRDVYGKLKGKSEYDAYGKLKGYGSQNDYSKYGRHADYDALGY</sequence>
<dbReference type="AlphaFoldDB" id="G7YQB7"/>
<dbReference type="Proteomes" id="UP000008909">
    <property type="component" value="Unassembled WGS sequence"/>
</dbReference>
<dbReference type="InterPro" id="IPR012615">
    <property type="entry name" value="TES"/>
</dbReference>
<organism evidence="1 2">
    <name type="scientific">Clonorchis sinensis</name>
    <name type="common">Chinese liver fluke</name>
    <dbReference type="NCBI Taxonomy" id="79923"/>
    <lineage>
        <taxon>Eukaryota</taxon>
        <taxon>Metazoa</taxon>
        <taxon>Spiralia</taxon>
        <taxon>Lophotrochozoa</taxon>
        <taxon>Platyhelminthes</taxon>
        <taxon>Trematoda</taxon>
        <taxon>Digenea</taxon>
        <taxon>Opisthorchiida</taxon>
        <taxon>Opisthorchiata</taxon>
        <taxon>Opisthorchiidae</taxon>
        <taxon>Clonorchis</taxon>
    </lineage>
</organism>
<proteinExistence type="predicted"/>